<dbReference type="InParanoid" id="A0A251VRN7"/>
<gene>
    <name evidence="1" type="ORF">HannXRQ_Chr01g0021941</name>
</gene>
<dbReference type="Proteomes" id="UP000215914">
    <property type="component" value="Chromosome 1"/>
</dbReference>
<evidence type="ECO:0000313" key="1">
    <source>
        <dbReference type="EMBL" id="OTG37722.1"/>
    </source>
</evidence>
<sequence>MKLEPKTLPSKVFKGFAFANGPEPDCYKLNINRHVCFPLLQNPSFCGDFCCFSSGCFISSAHCCKTILNGSYENLPEVVRKETEFKRVEYEFEHYQNRFDLWETDNKAWELKQVLSKEPKQVKEIGLQSEIMKRILPIKYLYAPYRLVACFCGGNDTCT</sequence>
<dbReference type="AlphaFoldDB" id="A0A251VRN7"/>
<evidence type="ECO:0000313" key="2">
    <source>
        <dbReference type="Proteomes" id="UP000215914"/>
    </source>
</evidence>
<protein>
    <submittedName>
        <fullName evidence="1">Uncharacterized protein</fullName>
    </submittedName>
</protein>
<dbReference type="EMBL" id="CM007890">
    <property type="protein sequence ID" value="OTG37722.1"/>
    <property type="molecule type" value="Genomic_DNA"/>
</dbReference>
<proteinExistence type="predicted"/>
<accession>A0A251VRN7</accession>
<keyword evidence="2" id="KW-1185">Reference proteome</keyword>
<organism evidence="1 2">
    <name type="scientific">Helianthus annuus</name>
    <name type="common">Common sunflower</name>
    <dbReference type="NCBI Taxonomy" id="4232"/>
    <lineage>
        <taxon>Eukaryota</taxon>
        <taxon>Viridiplantae</taxon>
        <taxon>Streptophyta</taxon>
        <taxon>Embryophyta</taxon>
        <taxon>Tracheophyta</taxon>
        <taxon>Spermatophyta</taxon>
        <taxon>Magnoliopsida</taxon>
        <taxon>eudicotyledons</taxon>
        <taxon>Gunneridae</taxon>
        <taxon>Pentapetalae</taxon>
        <taxon>asterids</taxon>
        <taxon>campanulids</taxon>
        <taxon>Asterales</taxon>
        <taxon>Asteraceae</taxon>
        <taxon>Asteroideae</taxon>
        <taxon>Heliantheae alliance</taxon>
        <taxon>Heliantheae</taxon>
        <taxon>Helianthus</taxon>
    </lineage>
</organism>
<reference evidence="2" key="1">
    <citation type="journal article" date="2017" name="Nature">
        <title>The sunflower genome provides insights into oil metabolism, flowering and Asterid evolution.</title>
        <authorList>
            <person name="Badouin H."/>
            <person name="Gouzy J."/>
            <person name="Grassa C.J."/>
            <person name="Murat F."/>
            <person name="Staton S.E."/>
            <person name="Cottret L."/>
            <person name="Lelandais-Briere C."/>
            <person name="Owens G.L."/>
            <person name="Carrere S."/>
            <person name="Mayjonade B."/>
            <person name="Legrand L."/>
            <person name="Gill N."/>
            <person name="Kane N.C."/>
            <person name="Bowers J.E."/>
            <person name="Hubner S."/>
            <person name="Bellec A."/>
            <person name="Berard A."/>
            <person name="Berges H."/>
            <person name="Blanchet N."/>
            <person name="Boniface M.C."/>
            <person name="Brunel D."/>
            <person name="Catrice O."/>
            <person name="Chaidir N."/>
            <person name="Claudel C."/>
            <person name="Donnadieu C."/>
            <person name="Faraut T."/>
            <person name="Fievet G."/>
            <person name="Helmstetter N."/>
            <person name="King M."/>
            <person name="Knapp S.J."/>
            <person name="Lai Z."/>
            <person name="Le Paslier M.C."/>
            <person name="Lippi Y."/>
            <person name="Lorenzon L."/>
            <person name="Mandel J.R."/>
            <person name="Marage G."/>
            <person name="Marchand G."/>
            <person name="Marquand E."/>
            <person name="Bret-Mestries E."/>
            <person name="Morien E."/>
            <person name="Nambeesan S."/>
            <person name="Nguyen T."/>
            <person name="Pegot-Espagnet P."/>
            <person name="Pouilly N."/>
            <person name="Raftis F."/>
            <person name="Sallet E."/>
            <person name="Schiex T."/>
            <person name="Thomas J."/>
            <person name="Vandecasteele C."/>
            <person name="Vares D."/>
            <person name="Vear F."/>
            <person name="Vautrin S."/>
            <person name="Crespi M."/>
            <person name="Mangin B."/>
            <person name="Burke J.M."/>
            <person name="Salse J."/>
            <person name="Munos S."/>
            <person name="Vincourt P."/>
            <person name="Rieseberg L.H."/>
            <person name="Langlade N.B."/>
        </authorList>
    </citation>
    <scope>NUCLEOTIDE SEQUENCE [LARGE SCALE GENOMIC DNA]</scope>
    <source>
        <strain evidence="2">cv. SF193</strain>
    </source>
</reference>
<name>A0A251VRN7_HELAN</name>